<evidence type="ECO:0000256" key="1">
    <source>
        <dbReference type="SAM" id="MobiDB-lite"/>
    </source>
</evidence>
<gene>
    <name evidence="2" type="ORF">N7530_001910</name>
</gene>
<sequence>MSFQMYDGLVTVNVDRTPLALDEVTRTLYNRAITNPSSLTDAERRSITRRPPQQEEDDLCRNRCGLSFSELVSKAIRNRDSLTYQEAHLVVAGVVDGQAGRLLNERVRLGEADRDLTHKASDAATTQELKDAQANARAVDQKMSDASAAASNFLNDDDQRNIRYAMHVPWQEHVLSLTEAAVCGLVIFFPDVPEWPSYKEQIQTAVQHGLHCTKTLVKESAIAKFALHWVEDDDTGDLRDRFASMRDSNEFPVGLRRDSFLYVDQDALQSCDAPRPFVWLLEPDNENTAKPLKVHINHIAPTLFARLTQRDLSPEANRRPYRNTSELKMLHKAARWSKDASGEKDGIWPPPVRFM</sequence>
<name>A0A9W9XB62_9EURO</name>
<keyword evidence="3" id="KW-1185">Reference proteome</keyword>
<reference evidence="2" key="1">
    <citation type="submission" date="2022-12" db="EMBL/GenBank/DDBJ databases">
        <authorList>
            <person name="Petersen C."/>
        </authorList>
    </citation>
    <scope>NUCLEOTIDE SEQUENCE</scope>
    <source>
        <strain evidence="2">IBT 17660</strain>
    </source>
</reference>
<dbReference type="Proteomes" id="UP001147760">
    <property type="component" value="Unassembled WGS sequence"/>
</dbReference>
<dbReference type="OrthoDB" id="4356969at2759"/>
<dbReference type="AlphaFoldDB" id="A0A9W9XB62"/>
<organism evidence="2 3">
    <name type="scientific">Penicillium desertorum</name>
    <dbReference type="NCBI Taxonomy" id="1303715"/>
    <lineage>
        <taxon>Eukaryota</taxon>
        <taxon>Fungi</taxon>
        <taxon>Dikarya</taxon>
        <taxon>Ascomycota</taxon>
        <taxon>Pezizomycotina</taxon>
        <taxon>Eurotiomycetes</taxon>
        <taxon>Eurotiomycetidae</taxon>
        <taxon>Eurotiales</taxon>
        <taxon>Aspergillaceae</taxon>
        <taxon>Penicillium</taxon>
    </lineage>
</organism>
<proteinExistence type="predicted"/>
<reference evidence="2" key="2">
    <citation type="journal article" date="2023" name="IMA Fungus">
        <title>Comparative genomic study of the Penicillium genus elucidates a diverse pangenome and 15 lateral gene transfer events.</title>
        <authorList>
            <person name="Petersen C."/>
            <person name="Sorensen T."/>
            <person name="Nielsen M.R."/>
            <person name="Sondergaard T.E."/>
            <person name="Sorensen J.L."/>
            <person name="Fitzpatrick D.A."/>
            <person name="Frisvad J.C."/>
            <person name="Nielsen K.L."/>
        </authorList>
    </citation>
    <scope>NUCLEOTIDE SEQUENCE</scope>
    <source>
        <strain evidence="2">IBT 17660</strain>
    </source>
</reference>
<protein>
    <submittedName>
        <fullName evidence="2">Uncharacterized protein</fullName>
    </submittedName>
</protein>
<evidence type="ECO:0000313" key="3">
    <source>
        <dbReference type="Proteomes" id="UP001147760"/>
    </source>
</evidence>
<feature type="region of interest" description="Disordered" evidence="1">
    <location>
        <begin position="37"/>
        <end position="57"/>
    </location>
</feature>
<comment type="caution">
    <text evidence="2">The sequence shown here is derived from an EMBL/GenBank/DDBJ whole genome shotgun (WGS) entry which is preliminary data.</text>
</comment>
<evidence type="ECO:0000313" key="2">
    <source>
        <dbReference type="EMBL" id="KAJ5487610.1"/>
    </source>
</evidence>
<accession>A0A9W9XB62</accession>
<dbReference type="EMBL" id="JAPWDO010000001">
    <property type="protein sequence ID" value="KAJ5487610.1"/>
    <property type="molecule type" value="Genomic_DNA"/>
</dbReference>